<proteinExistence type="predicted"/>
<name>A0ABN0B176_9ACTN</name>
<dbReference type="EMBL" id="AEDQ01000013">
    <property type="protein sequence ID" value="EFL44507.1"/>
    <property type="molecule type" value="Genomic_DNA"/>
</dbReference>
<sequence>MHGIDYILLACIGALFVRSILHIARGVVGSGCDSCGSKNACPAHLSAVPFLGTKSRKNTSIRMAAGAGAASMQCPVAQRMVTKMNETVTTRQSSTHKTRAHKGCCCHSK</sequence>
<accession>A0ABN0B176</accession>
<keyword evidence="2" id="KW-1185">Reference proteome</keyword>
<dbReference type="Proteomes" id="UP000004431">
    <property type="component" value="Unassembled WGS sequence"/>
</dbReference>
<evidence type="ECO:0000313" key="1">
    <source>
        <dbReference type="EMBL" id="EFL44507.1"/>
    </source>
</evidence>
<evidence type="ECO:0008006" key="3">
    <source>
        <dbReference type="Google" id="ProtNLM"/>
    </source>
</evidence>
<gene>
    <name evidence="1" type="ORF">HMPREF9248_1103</name>
</gene>
<comment type="caution">
    <text evidence="1">The sequence shown here is derived from an EMBL/GenBank/DDBJ whole genome shotgun (WGS) entry which is preliminary data.</text>
</comment>
<protein>
    <recommendedName>
        <fullName evidence="3">Secreted protein</fullName>
    </recommendedName>
</protein>
<organism evidence="1 2">
    <name type="scientific">Fannyhessea vaginae PB189-T1-4</name>
    <dbReference type="NCBI Taxonomy" id="866774"/>
    <lineage>
        <taxon>Bacteria</taxon>
        <taxon>Bacillati</taxon>
        <taxon>Actinomycetota</taxon>
        <taxon>Coriobacteriia</taxon>
        <taxon>Coriobacteriales</taxon>
        <taxon>Atopobiaceae</taxon>
        <taxon>Fannyhessea</taxon>
    </lineage>
</organism>
<reference evidence="1 2" key="1">
    <citation type="submission" date="2010-08" db="EMBL/GenBank/DDBJ databases">
        <authorList>
            <person name="Durkin A.S."/>
            <person name="Madupu R."/>
            <person name="Torralba M."/>
            <person name="Gillis M."/>
            <person name="Methe B."/>
            <person name="Sutton G."/>
            <person name="Nelson K.E."/>
        </authorList>
    </citation>
    <scope>NUCLEOTIDE SEQUENCE [LARGE SCALE GENOMIC DNA]</scope>
    <source>
        <strain evidence="1 2">PB189-T1-4</strain>
    </source>
</reference>
<evidence type="ECO:0000313" key="2">
    <source>
        <dbReference type="Proteomes" id="UP000004431"/>
    </source>
</evidence>